<dbReference type="PROSITE" id="PS51165">
    <property type="entry name" value="THUMP"/>
    <property type="match status" value="1"/>
</dbReference>
<keyword evidence="2 18" id="KW-0963">Cytoplasm</keyword>
<dbReference type="SUPFAM" id="SSF52402">
    <property type="entry name" value="Adenine nucleotide alpha hydrolases-like"/>
    <property type="match status" value="1"/>
</dbReference>
<evidence type="ECO:0000256" key="12">
    <source>
        <dbReference type="ARBA" id="ARBA00061472"/>
    </source>
</evidence>
<evidence type="ECO:0000256" key="2">
    <source>
        <dbReference type="ARBA" id="ARBA00022490"/>
    </source>
</evidence>
<keyword evidence="21" id="KW-1185">Reference proteome</keyword>
<evidence type="ECO:0000313" key="20">
    <source>
        <dbReference type="EMBL" id="ACR80136.1"/>
    </source>
</evidence>
<comment type="similarity">
    <text evidence="12 18">Belongs to the ThiI family.</text>
</comment>
<evidence type="ECO:0000256" key="16">
    <source>
        <dbReference type="ARBA" id="ARBA00077849"/>
    </source>
</evidence>
<reference evidence="20 21" key="2">
    <citation type="journal article" date="2011" name="J. Bacteriol.">
        <title>Genome Sequence of Kosmotoga olearia Strain TBF 19.5.1, a Thermophilic Bacterium with a Wide Growth Temperature Range, Isolated from the Troll B Oil Platform in the North Sea.</title>
        <authorList>
            <person name="Swithers K.S."/>
            <person name="Dipippo J.L."/>
            <person name="Bruce D.C."/>
            <person name="Detter C."/>
            <person name="Tapia R."/>
            <person name="Han S."/>
            <person name="Goodwin L.A."/>
            <person name="Han J."/>
            <person name="Woyke T."/>
            <person name="Pitluck S."/>
            <person name="Pennacchio L."/>
            <person name="Nolan M."/>
            <person name="Mikhailova N."/>
            <person name="Land M.L."/>
            <person name="Nesbo C.L."/>
            <person name="Gogarten J.P."/>
            <person name="Noll K.M."/>
        </authorList>
    </citation>
    <scope>NUCLEOTIDE SEQUENCE [LARGE SCALE GENOMIC DNA]</scope>
    <source>
        <strain evidence="21">ATCC BAA-1733 / DSM 21960 / TBF 19.5.1</strain>
    </source>
</reference>
<dbReference type="eggNOG" id="COG0301">
    <property type="taxonomic scope" value="Bacteria"/>
</dbReference>
<dbReference type="InterPro" id="IPR049962">
    <property type="entry name" value="THUMP_ThiI"/>
</dbReference>
<dbReference type="InterPro" id="IPR050102">
    <property type="entry name" value="tRNA_sulfurtransferase_ThiI"/>
</dbReference>
<dbReference type="Proteomes" id="UP000002382">
    <property type="component" value="Chromosome"/>
</dbReference>
<dbReference type="GO" id="GO:0002937">
    <property type="term" value="P:tRNA 4-thiouridine biosynthesis"/>
    <property type="evidence" value="ECO:0007669"/>
    <property type="project" value="TreeGrafter"/>
</dbReference>
<keyword evidence="8 18" id="KW-0784">Thiamine biosynthesis</keyword>
<feature type="binding site" evidence="18">
    <location>
        <position position="295"/>
    </location>
    <ligand>
        <name>ATP</name>
        <dbReference type="ChEBI" id="CHEBI:30616"/>
    </ligand>
</feature>
<dbReference type="Pfam" id="PF22025">
    <property type="entry name" value="ThiI_fer"/>
    <property type="match status" value="1"/>
</dbReference>
<dbReference type="EC" id="2.8.1.4" evidence="13 18"/>
<dbReference type="Gene3D" id="3.30.2130.30">
    <property type="match status" value="1"/>
</dbReference>
<keyword evidence="7 18" id="KW-0694">RNA-binding</keyword>
<evidence type="ECO:0000256" key="15">
    <source>
        <dbReference type="ARBA" id="ARBA00075337"/>
    </source>
</evidence>
<evidence type="ECO:0000256" key="3">
    <source>
        <dbReference type="ARBA" id="ARBA00022555"/>
    </source>
</evidence>
<dbReference type="RefSeq" id="WP_015868783.1">
    <property type="nucleotide sequence ID" value="NC_012785.1"/>
</dbReference>
<keyword evidence="6 18" id="KW-0067">ATP-binding</keyword>
<dbReference type="STRING" id="521045.Kole_1444"/>
<evidence type="ECO:0000313" key="21">
    <source>
        <dbReference type="Proteomes" id="UP000002382"/>
    </source>
</evidence>
<evidence type="ECO:0000256" key="14">
    <source>
        <dbReference type="ARBA" id="ARBA00071867"/>
    </source>
</evidence>
<dbReference type="CDD" id="cd11716">
    <property type="entry name" value="THUMP_ThiI"/>
    <property type="match status" value="1"/>
</dbReference>
<comment type="catalytic activity">
    <reaction evidence="9 18">
        <text>[ThiI sulfur-carrier protein]-S-sulfanyl-L-cysteine + a uridine in tRNA + 2 reduced [2Fe-2S]-[ferredoxin] + ATP + H(+) = [ThiI sulfur-carrier protein]-L-cysteine + a 4-thiouridine in tRNA + 2 oxidized [2Fe-2S]-[ferredoxin] + AMP + diphosphate</text>
        <dbReference type="Rhea" id="RHEA:24176"/>
        <dbReference type="Rhea" id="RHEA-COMP:10000"/>
        <dbReference type="Rhea" id="RHEA-COMP:10001"/>
        <dbReference type="Rhea" id="RHEA-COMP:13337"/>
        <dbReference type="Rhea" id="RHEA-COMP:13338"/>
        <dbReference type="Rhea" id="RHEA-COMP:13339"/>
        <dbReference type="Rhea" id="RHEA-COMP:13340"/>
        <dbReference type="ChEBI" id="CHEBI:15378"/>
        <dbReference type="ChEBI" id="CHEBI:29950"/>
        <dbReference type="ChEBI" id="CHEBI:30616"/>
        <dbReference type="ChEBI" id="CHEBI:33019"/>
        <dbReference type="ChEBI" id="CHEBI:33737"/>
        <dbReference type="ChEBI" id="CHEBI:33738"/>
        <dbReference type="ChEBI" id="CHEBI:61963"/>
        <dbReference type="ChEBI" id="CHEBI:65315"/>
        <dbReference type="ChEBI" id="CHEBI:136798"/>
        <dbReference type="ChEBI" id="CHEBI:456215"/>
        <dbReference type="EC" id="2.8.1.4"/>
    </reaction>
</comment>
<feature type="binding site" evidence="18">
    <location>
        <begin position="205"/>
        <end position="206"/>
    </location>
    <ligand>
        <name>ATP</name>
        <dbReference type="ChEBI" id="CHEBI:30616"/>
    </ligand>
</feature>
<reference evidence="20 21" key="1">
    <citation type="submission" date="2009-06" db="EMBL/GenBank/DDBJ databases">
        <title>Complete sequence of Thermotogales bacterium TBF 19.5.1.</title>
        <authorList>
            <consortium name="US DOE Joint Genome Institute"/>
            <person name="Lucas S."/>
            <person name="Copeland A."/>
            <person name="Lapidus A."/>
            <person name="Glavina del Rio T."/>
            <person name="Tice H."/>
            <person name="Bruce D."/>
            <person name="Goodwin L."/>
            <person name="Pitluck S."/>
            <person name="Chertkov O."/>
            <person name="Brettin T."/>
            <person name="Detter J.C."/>
            <person name="Han C."/>
            <person name="Schmutz J."/>
            <person name="Larimer F."/>
            <person name="Land M."/>
            <person name="Hauser L."/>
            <person name="Kyrpides N."/>
            <person name="Ovchinnikova G."/>
            <person name="Noll K."/>
        </authorList>
    </citation>
    <scope>NUCLEOTIDE SEQUENCE [LARGE SCALE GENOMIC DNA]</scope>
    <source>
        <strain evidence="21">ATCC BAA-1733 / DSM 21960 / TBF 19.5.1</strain>
    </source>
</reference>
<dbReference type="InterPro" id="IPR014729">
    <property type="entry name" value="Rossmann-like_a/b/a_fold"/>
</dbReference>
<feature type="binding site" evidence="18">
    <location>
        <begin position="180"/>
        <end position="181"/>
    </location>
    <ligand>
        <name>ATP</name>
        <dbReference type="ChEBI" id="CHEBI:30616"/>
    </ligand>
</feature>
<dbReference type="SMART" id="SM00981">
    <property type="entry name" value="THUMP"/>
    <property type="match status" value="1"/>
</dbReference>
<dbReference type="GO" id="GO:0005829">
    <property type="term" value="C:cytosol"/>
    <property type="evidence" value="ECO:0007669"/>
    <property type="project" value="TreeGrafter"/>
</dbReference>
<dbReference type="CDD" id="cd01712">
    <property type="entry name" value="PPase_ThiI"/>
    <property type="match status" value="1"/>
</dbReference>
<dbReference type="KEGG" id="kol:Kole_1444"/>
<evidence type="ECO:0000256" key="18">
    <source>
        <dbReference type="HAMAP-Rule" id="MF_00021"/>
    </source>
</evidence>
<accession>C5CE34</accession>
<dbReference type="PANTHER" id="PTHR43209">
    <property type="entry name" value="TRNA SULFURTRANSFERASE"/>
    <property type="match status" value="1"/>
</dbReference>
<sequence>MKKIIIIRYGEIGLKGKNRSYFEKALIRNLKSQIPGAKVYNKKKRFLIDIPEEFISEAMEIVSRTFGVQNYSLGVQTNFEISEIEKVARELVSMEVNTGKRTFKVETRRANKRFPMTSQELNAYLGEKILDAFPELKVDVHTPDFKIGVEVRNEGVLVFGDKIPGPGGLPVGVSGSALLLLSGGIDSPVAGWYALKRGITLHAIHFASPPYTGEKAFEKVLDLAKALTKYNGGRDMLLYRVHFTKLQLAIHRNVRESLSLVIQRRAMMRIATKIAKEHGYKAIVTGENLGQVASQTIENLHTIGSATDILVLRPLTGFDKIETIQIAKKIETFEISIQPYEDCCTVFVPQQPATKARIVDVEIEESKLDLAPLLDETMKMVEIYKLRQGKVIEIEKPGMDKTNS</sequence>
<evidence type="ECO:0000256" key="6">
    <source>
        <dbReference type="ARBA" id="ARBA00022840"/>
    </source>
</evidence>
<dbReference type="GO" id="GO:0000049">
    <property type="term" value="F:tRNA binding"/>
    <property type="evidence" value="ECO:0007669"/>
    <property type="project" value="UniProtKB-UniRule"/>
</dbReference>
<evidence type="ECO:0000256" key="8">
    <source>
        <dbReference type="ARBA" id="ARBA00022977"/>
    </source>
</evidence>
<feature type="binding site" evidence="18">
    <location>
        <position position="286"/>
    </location>
    <ligand>
        <name>ATP</name>
        <dbReference type="ChEBI" id="CHEBI:30616"/>
    </ligand>
</feature>
<feature type="binding site" evidence="18">
    <location>
        <position position="264"/>
    </location>
    <ligand>
        <name>ATP</name>
        <dbReference type="ChEBI" id="CHEBI:30616"/>
    </ligand>
</feature>
<dbReference type="EMBL" id="CP001634">
    <property type="protein sequence ID" value="ACR80136.1"/>
    <property type="molecule type" value="Genomic_DNA"/>
</dbReference>
<organism evidence="20 21">
    <name type="scientific">Kosmotoga olearia (strain ATCC BAA-1733 / DSM 21960 / TBF 19.5.1)</name>
    <dbReference type="NCBI Taxonomy" id="521045"/>
    <lineage>
        <taxon>Bacteria</taxon>
        <taxon>Thermotogati</taxon>
        <taxon>Thermotogota</taxon>
        <taxon>Thermotogae</taxon>
        <taxon>Kosmotogales</taxon>
        <taxon>Kosmotogaceae</taxon>
        <taxon>Kosmotoga</taxon>
    </lineage>
</organism>
<dbReference type="GO" id="GO:0052837">
    <property type="term" value="P:thiazole biosynthetic process"/>
    <property type="evidence" value="ECO:0007669"/>
    <property type="project" value="TreeGrafter"/>
</dbReference>
<dbReference type="HAMAP" id="MF_00021">
    <property type="entry name" value="ThiI"/>
    <property type="match status" value="1"/>
</dbReference>
<dbReference type="NCBIfam" id="TIGR00342">
    <property type="entry name" value="tRNA uracil 4-sulfurtransferase ThiI"/>
    <property type="match status" value="1"/>
</dbReference>
<dbReference type="GO" id="GO:0004810">
    <property type="term" value="F:CCA tRNA nucleotidyltransferase activity"/>
    <property type="evidence" value="ECO:0007669"/>
    <property type="project" value="InterPro"/>
</dbReference>
<dbReference type="InterPro" id="IPR054173">
    <property type="entry name" value="ThiI_fer"/>
</dbReference>
<gene>
    <name evidence="18" type="primary">thiI</name>
    <name evidence="20" type="ordered locus">Kole_1444</name>
</gene>
<comment type="function">
    <text evidence="11 18">Catalyzes the ATP-dependent transfer of a sulfur to tRNA to produce 4-thiouridine in position 8 of tRNAs, which functions as a near-UV photosensor. Also catalyzes the transfer of sulfur to the sulfur carrier protein ThiS, forming ThiS-thiocarboxylate. This is a step in the synthesis of thiazole, in the thiamine biosynthesis pathway. The sulfur is donated as persulfide by IscS.</text>
</comment>
<dbReference type="Pfam" id="PF02926">
    <property type="entry name" value="THUMP"/>
    <property type="match status" value="1"/>
</dbReference>
<evidence type="ECO:0000256" key="10">
    <source>
        <dbReference type="ARBA" id="ARBA00052330"/>
    </source>
</evidence>
<evidence type="ECO:0000256" key="9">
    <source>
        <dbReference type="ARBA" id="ARBA00050570"/>
    </source>
</evidence>
<name>C5CE34_KOSOT</name>
<evidence type="ECO:0000256" key="13">
    <source>
        <dbReference type="ARBA" id="ARBA00066827"/>
    </source>
</evidence>
<dbReference type="InterPro" id="IPR003720">
    <property type="entry name" value="tRNA_STrfase"/>
</dbReference>
<feature type="domain" description="THUMP" evidence="19">
    <location>
        <begin position="56"/>
        <end position="162"/>
    </location>
</feature>
<dbReference type="AlphaFoldDB" id="C5CE34"/>
<keyword evidence="3 18" id="KW-0820">tRNA-binding</keyword>
<dbReference type="GO" id="GO:0140741">
    <property type="term" value="F:tRNA-uracil-4 sulfurtransferase activity"/>
    <property type="evidence" value="ECO:0007669"/>
    <property type="project" value="UniProtKB-EC"/>
</dbReference>
<keyword evidence="5 18" id="KW-0547">Nucleotide-binding</keyword>
<protein>
    <recommendedName>
        <fullName evidence="14 18">Probable tRNA sulfurtransferase</fullName>
        <ecNumber evidence="13 18">2.8.1.4</ecNumber>
    </recommendedName>
    <alternativeName>
        <fullName evidence="15 18">Sulfur carrier protein ThiS sulfurtransferase</fullName>
    </alternativeName>
    <alternativeName>
        <fullName evidence="16 18">Thiamine biosynthesis protein ThiI</fullName>
    </alternativeName>
    <alternativeName>
        <fullName evidence="17 18">tRNA 4-thiouridine synthase</fullName>
    </alternativeName>
</protein>
<evidence type="ECO:0000256" key="11">
    <source>
        <dbReference type="ARBA" id="ARBA00058382"/>
    </source>
</evidence>
<evidence type="ECO:0000256" key="5">
    <source>
        <dbReference type="ARBA" id="ARBA00022741"/>
    </source>
</evidence>
<keyword evidence="4 18" id="KW-0808">Transferase</keyword>
<comment type="catalytic activity">
    <reaction evidence="10 18">
        <text>[ThiS sulfur-carrier protein]-C-terminal Gly-Gly-AMP + S-sulfanyl-L-cysteinyl-[cysteine desulfurase] + AH2 = [ThiS sulfur-carrier protein]-C-terminal-Gly-aminoethanethioate + L-cysteinyl-[cysteine desulfurase] + A + AMP + 2 H(+)</text>
        <dbReference type="Rhea" id="RHEA:43340"/>
        <dbReference type="Rhea" id="RHEA-COMP:12157"/>
        <dbReference type="Rhea" id="RHEA-COMP:12158"/>
        <dbReference type="Rhea" id="RHEA-COMP:12910"/>
        <dbReference type="Rhea" id="RHEA-COMP:19908"/>
        <dbReference type="ChEBI" id="CHEBI:13193"/>
        <dbReference type="ChEBI" id="CHEBI:15378"/>
        <dbReference type="ChEBI" id="CHEBI:17499"/>
        <dbReference type="ChEBI" id="CHEBI:29950"/>
        <dbReference type="ChEBI" id="CHEBI:61963"/>
        <dbReference type="ChEBI" id="CHEBI:90618"/>
        <dbReference type="ChEBI" id="CHEBI:232372"/>
        <dbReference type="ChEBI" id="CHEBI:456215"/>
    </reaction>
</comment>
<dbReference type="Gene3D" id="3.40.50.620">
    <property type="entry name" value="HUPs"/>
    <property type="match status" value="1"/>
</dbReference>
<dbReference type="PANTHER" id="PTHR43209:SF1">
    <property type="entry name" value="TRNA SULFURTRANSFERASE"/>
    <property type="match status" value="1"/>
</dbReference>
<dbReference type="HOGENOM" id="CLU_037952_4_0_0"/>
<comment type="subcellular location">
    <subcellularLocation>
        <location evidence="1 18">Cytoplasm</location>
    </subcellularLocation>
</comment>
<dbReference type="FunFam" id="3.40.50.620:FF:000053">
    <property type="entry name" value="Probable tRNA sulfurtransferase"/>
    <property type="match status" value="1"/>
</dbReference>
<dbReference type="OrthoDB" id="9773948at2"/>
<proteinExistence type="inferred from homology"/>
<dbReference type="UniPathway" id="UPA00060"/>
<evidence type="ECO:0000256" key="17">
    <source>
        <dbReference type="ARBA" id="ARBA00080570"/>
    </source>
</evidence>
<dbReference type="GO" id="GO:0009229">
    <property type="term" value="P:thiamine diphosphate biosynthetic process"/>
    <property type="evidence" value="ECO:0007669"/>
    <property type="project" value="UniProtKB-UniRule"/>
</dbReference>
<dbReference type="InterPro" id="IPR049961">
    <property type="entry name" value="ThiI_N"/>
</dbReference>
<evidence type="ECO:0000256" key="4">
    <source>
        <dbReference type="ARBA" id="ARBA00022679"/>
    </source>
</evidence>
<dbReference type="Pfam" id="PF02568">
    <property type="entry name" value="ThiI"/>
    <property type="match status" value="1"/>
</dbReference>
<evidence type="ECO:0000259" key="19">
    <source>
        <dbReference type="PROSITE" id="PS51165"/>
    </source>
</evidence>
<evidence type="ECO:0000256" key="7">
    <source>
        <dbReference type="ARBA" id="ARBA00022884"/>
    </source>
</evidence>
<dbReference type="InterPro" id="IPR004114">
    <property type="entry name" value="THUMP_dom"/>
</dbReference>
<dbReference type="GO" id="GO:0005524">
    <property type="term" value="F:ATP binding"/>
    <property type="evidence" value="ECO:0007669"/>
    <property type="project" value="UniProtKB-UniRule"/>
</dbReference>
<dbReference type="SUPFAM" id="SSF143437">
    <property type="entry name" value="THUMP domain-like"/>
    <property type="match status" value="1"/>
</dbReference>
<dbReference type="InterPro" id="IPR020536">
    <property type="entry name" value="ThiI_AANH"/>
</dbReference>
<evidence type="ECO:0000256" key="1">
    <source>
        <dbReference type="ARBA" id="ARBA00004496"/>
    </source>
</evidence>
<comment type="pathway">
    <text evidence="18">Cofactor biosynthesis; thiamine diphosphate biosynthesis.</text>
</comment>
<dbReference type="GO" id="GO:0009228">
    <property type="term" value="P:thiamine biosynthetic process"/>
    <property type="evidence" value="ECO:0007669"/>
    <property type="project" value="UniProtKB-KW"/>
</dbReference>